<sequence length="576" mass="62146">MADPLFTISATLRDAFASVTGLPAVGIDPVVRPSDRADAQVNGALALAKQVGRNPREVADAVVATGALAAICSAVEVAGPGFINLTFTEAFLAEQLAASAEDARLGVRMAAVTERAVVDYSAPNVAKEMHVGHLRSTVIGDSIVRLLQFVGHEVVRENHIGDWGTPFGMLIEHLLDLGDSAAIDMSDPNPFYQAARAKFDADDDFKARARDRVVALQSGDPSTLAIWQRLVDNSAEYFDIVYRQLGVLLTHDDLMGESAYHDKLAGVVEQLAVKGLLEQSDGADVVFVPGFTNREGDPLPLIVQKGHGGFNYATSDLACVIDRVDRLGATLLVYVVGSPQAQHLAMVFKVAEMAGWLAPPAHAVHVGFGSVLGADRKMYKTRSGENVKLQALLDVGVQRAAAAVAEKNPEMPADEQAAVGRMVGIGAIKYADLSTDRIKDYVFDWDRMLAFEGNTAPYLQYAHARICSIFRRAGVERPSVRSAPVSLAEPQERSLALALLQFDAVVHDTVEKFAPHRMCTYLFDLAQAFTGFYEACPVLKDGYETTRLSRLALCDLTARTLQQGLALLGIDAPERM</sequence>
<dbReference type="PANTHER" id="PTHR11956">
    <property type="entry name" value="ARGINYL-TRNA SYNTHETASE"/>
    <property type="match status" value="1"/>
</dbReference>
<protein>
    <recommendedName>
        <fullName evidence="3">arginine--tRNA ligase</fullName>
        <ecNumber evidence="3">6.1.1.19</ecNumber>
    </recommendedName>
</protein>
<feature type="domain" description="Arginyl tRNA synthetase N-terminal" evidence="12">
    <location>
        <begin position="6"/>
        <end position="87"/>
    </location>
</feature>
<evidence type="ECO:0000256" key="8">
    <source>
        <dbReference type="ARBA" id="ARBA00022917"/>
    </source>
</evidence>
<dbReference type="CDD" id="cd07956">
    <property type="entry name" value="Anticodon_Ia_Arg"/>
    <property type="match status" value="1"/>
</dbReference>
<dbReference type="Gene3D" id="3.40.50.620">
    <property type="entry name" value="HUPs"/>
    <property type="match status" value="1"/>
</dbReference>
<dbReference type="HAMAP" id="MF_00123">
    <property type="entry name" value="Arg_tRNA_synth"/>
    <property type="match status" value="1"/>
</dbReference>
<gene>
    <name evidence="13" type="ORF">UFOPK3267_01951</name>
</gene>
<evidence type="ECO:0000259" key="12">
    <source>
        <dbReference type="SMART" id="SM01016"/>
    </source>
</evidence>
<dbReference type="NCBIfam" id="TIGR00456">
    <property type="entry name" value="argS"/>
    <property type="match status" value="1"/>
</dbReference>
<evidence type="ECO:0000256" key="4">
    <source>
        <dbReference type="ARBA" id="ARBA00022490"/>
    </source>
</evidence>
<evidence type="ECO:0000256" key="10">
    <source>
        <dbReference type="ARBA" id="ARBA00049339"/>
    </source>
</evidence>
<dbReference type="FunFam" id="1.10.730.10:FF:000008">
    <property type="entry name" value="Arginine--tRNA ligase"/>
    <property type="match status" value="1"/>
</dbReference>
<keyword evidence="9" id="KW-0030">Aminoacyl-tRNA synthetase</keyword>
<dbReference type="EC" id="6.1.1.19" evidence="3"/>
<evidence type="ECO:0000256" key="2">
    <source>
        <dbReference type="ARBA" id="ARBA00005594"/>
    </source>
</evidence>
<dbReference type="InterPro" id="IPR036695">
    <property type="entry name" value="Arg-tRNA-synth_N_sf"/>
</dbReference>
<dbReference type="SMART" id="SM01016">
    <property type="entry name" value="Arg_tRNA_synt_N"/>
    <property type="match status" value="1"/>
</dbReference>
<dbReference type="GO" id="GO:0004814">
    <property type="term" value="F:arginine-tRNA ligase activity"/>
    <property type="evidence" value="ECO:0007669"/>
    <property type="project" value="UniProtKB-EC"/>
</dbReference>
<evidence type="ECO:0000259" key="11">
    <source>
        <dbReference type="SMART" id="SM00836"/>
    </source>
</evidence>
<dbReference type="InterPro" id="IPR001278">
    <property type="entry name" value="Arg-tRNA-ligase"/>
</dbReference>
<evidence type="ECO:0000256" key="9">
    <source>
        <dbReference type="ARBA" id="ARBA00023146"/>
    </source>
</evidence>
<comment type="similarity">
    <text evidence="2">Belongs to the class-I aminoacyl-tRNA synthetase family.</text>
</comment>
<evidence type="ECO:0000256" key="3">
    <source>
        <dbReference type="ARBA" id="ARBA00012837"/>
    </source>
</evidence>
<dbReference type="PRINTS" id="PR01038">
    <property type="entry name" value="TRNASYNTHARG"/>
</dbReference>
<dbReference type="InterPro" id="IPR009080">
    <property type="entry name" value="tRNAsynth_Ia_anticodon-bd"/>
</dbReference>
<keyword evidence="4" id="KW-0963">Cytoplasm</keyword>
<dbReference type="InterPro" id="IPR008909">
    <property type="entry name" value="DALR_anticod-bd"/>
</dbReference>
<evidence type="ECO:0000313" key="13">
    <source>
        <dbReference type="EMBL" id="CAB4852206.1"/>
    </source>
</evidence>
<dbReference type="CDD" id="cd00671">
    <property type="entry name" value="ArgRS_core"/>
    <property type="match status" value="1"/>
</dbReference>
<evidence type="ECO:0000256" key="5">
    <source>
        <dbReference type="ARBA" id="ARBA00022598"/>
    </source>
</evidence>
<dbReference type="InterPro" id="IPR035684">
    <property type="entry name" value="ArgRS_core"/>
</dbReference>
<dbReference type="InterPro" id="IPR014729">
    <property type="entry name" value="Rossmann-like_a/b/a_fold"/>
</dbReference>
<keyword evidence="8" id="KW-0648">Protein biosynthesis</keyword>
<dbReference type="FunFam" id="3.40.50.620:FF:000116">
    <property type="entry name" value="Arginine--tRNA ligase"/>
    <property type="match status" value="1"/>
</dbReference>
<dbReference type="PANTHER" id="PTHR11956:SF5">
    <property type="entry name" value="ARGININE--TRNA LIGASE, CYTOPLASMIC"/>
    <property type="match status" value="1"/>
</dbReference>
<dbReference type="Gene3D" id="1.10.730.10">
    <property type="entry name" value="Isoleucyl-tRNA Synthetase, Domain 1"/>
    <property type="match status" value="1"/>
</dbReference>
<dbReference type="Pfam" id="PF03485">
    <property type="entry name" value="Arg_tRNA_synt_N"/>
    <property type="match status" value="1"/>
</dbReference>
<evidence type="ECO:0000256" key="7">
    <source>
        <dbReference type="ARBA" id="ARBA00022840"/>
    </source>
</evidence>
<evidence type="ECO:0000256" key="1">
    <source>
        <dbReference type="ARBA" id="ARBA00004496"/>
    </source>
</evidence>
<dbReference type="SUPFAM" id="SSF55190">
    <property type="entry name" value="Arginyl-tRNA synthetase (ArgRS), N-terminal 'additional' domain"/>
    <property type="match status" value="1"/>
</dbReference>
<dbReference type="SUPFAM" id="SSF52374">
    <property type="entry name" value="Nucleotidylyl transferase"/>
    <property type="match status" value="1"/>
</dbReference>
<comment type="catalytic activity">
    <reaction evidence="10">
        <text>tRNA(Arg) + L-arginine + ATP = L-arginyl-tRNA(Arg) + AMP + diphosphate</text>
        <dbReference type="Rhea" id="RHEA:20301"/>
        <dbReference type="Rhea" id="RHEA-COMP:9658"/>
        <dbReference type="Rhea" id="RHEA-COMP:9673"/>
        <dbReference type="ChEBI" id="CHEBI:30616"/>
        <dbReference type="ChEBI" id="CHEBI:32682"/>
        <dbReference type="ChEBI" id="CHEBI:33019"/>
        <dbReference type="ChEBI" id="CHEBI:78442"/>
        <dbReference type="ChEBI" id="CHEBI:78513"/>
        <dbReference type="ChEBI" id="CHEBI:456215"/>
        <dbReference type="EC" id="6.1.1.19"/>
    </reaction>
</comment>
<evidence type="ECO:0000256" key="6">
    <source>
        <dbReference type="ARBA" id="ARBA00022741"/>
    </source>
</evidence>
<proteinExistence type="inferred from homology"/>
<dbReference type="GO" id="GO:0005737">
    <property type="term" value="C:cytoplasm"/>
    <property type="evidence" value="ECO:0007669"/>
    <property type="project" value="UniProtKB-SubCell"/>
</dbReference>
<dbReference type="Pfam" id="PF00750">
    <property type="entry name" value="tRNA-synt_1d"/>
    <property type="match status" value="1"/>
</dbReference>
<dbReference type="Pfam" id="PF05746">
    <property type="entry name" value="DALR_1"/>
    <property type="match status" value="1"/>
</dbReference>
<dbReference type="Gene3D" id="3.30.1360.70">
    <property type="entry name" value="Arginyl tRNA synthetase N-terminal domain"/>
    <property type="match status" value="1"/>
</dbReference>
<feature type="domain" description="DALR anticodon binding" evidence="11">
    <location>
        <begin position="459"/>
        <end position="576"/>
    </location>
</feature>
<keyword evidence="5" id="KW-0436">Ligase</keyword>
<dbReference type="SMART" id="SM00836">
    <property type="entry name" value="DALR_1"/>
    <property type="match status" value="1"/>
</dbReference>
<dbReference type="GO" id="GO:0006420">
    <property type="term" value="P:arginyl-tRNA aminoacylation"/>
    <property type="evidence" value="ECO:0007669"/>
    <property type="project" value="InterPro"/>
</dbReference>
<name>A0A6J7C2E0_9ZZZZ</name>
<keyword evidence="6" id="KW-0547">Nucleotide-binding</keyword>
<dbReference type="GO" id="GO:0005524">
    <property type="term" value="F:ATP binding"/>
    <property type="evidence" value="ECO:0007669"/>
    <property type="project" value="UniProtKB-KW"/>
</dbReference>
<dbReference type="EMBL" id="CAFBIY010000116">
    <property type="protein sequence ID" value="CAB4852206.1"/>
    <property type="molecule type" value="Genomic_DNA"/>
</dbReference>
<dbReference type="PROSITE" id="PS00178">
    <property type="entry name" value="AA_TRNA_LIGASE_I"/>
    <property type="match status" value="1"/>
</dbReference>
<dbReference type="AlphaFoldDB" id="A0A6J7C2E0"/>
<dbReference type="InterPro" id="IPR001412">
    <property type="entry name" value="aa-tRNA-synth_I_CS"/>
</dbReference>
<dbReference type="SUPFAM" id="SSF47323">
    <property type="entry name" value="Anticodon-binding domain of a subclass of class I aminoacyl-tRNA synthetases"/>
    <property type="match status" value="1"/>
</dbReference>
<comment type="subcellular location">
    <subcellularLocation>
        <location evidence="1">Cytoplasm</location>
    </subcellularLocation>
</comment>
<dbReference type="InterPro" id="IPR005148">
    <property type="entry name" value="Arg-tRNA-synth_N"/>
</dbReference>
<accession>A0A6J7C2E0</accession>
<reference evidence="13" key="1">
    <citation type="submission" date="2020-05" db="EMBL/GenBank/DDBJ databases">
        <authorList>
            <person name="Chiriac C."/>
            <person name="Salcher M."/>
            <person name="Ghai R."/>
            <person name="Kavagutti S V."/>
        </authorList>
    </citation>
    <scope>NUCLEOTIDE SEQUENCE</scope>
</reference>
<organism evidence="13">
    <name type="scientific">freshwater metagenome</name>
    <dbReference type="NCBI Taxonomy" id="449393"/>
    <lineage>
        <taxon>unclassified sequences</taxon>
        <taxon>metagenomes</taxon>
        <taxon>ecological metagenomes</taxon>
    </lineage>
</organism>
<keyword evidence="7" id="KW-0067">ATP-binding</keyword>